<feature type="compositionally biased region" description="Basic and acidic residues" evidence="1">
    <location>
        <begin position="54"/>
        <end position="69"/>
    </location>
</feature>
<feature type="compositionally biased region" description="Basic and acidic residues" evidence="1">
    <location>
        <begin position="81"/>
        <end position="93"/>
    </location>
</feature>
<evidence type="ECO:0000256" key="1">
    <source>
        <dbReference type="SAM" id="MobiDB-lite"/>
    </source>
</evidence>
<gene>
    <name evidence="2" type="ORF">PIB30_005662</name>
</gene>
<keyword evidence="3" id="KW-1185">Reference proteome</keyword>
<feature type="region of interest" description="Disordered" evidence="1">
    <location>
        <begin position="169"/>
        <end position="210"/>
    </location>
</feature>
<evidence type="ECO:0000313" key="3">
    <source>
        <dbReference type="Proteomes" id="UP001341840"/>
    </source>
</evidence>
<protein>
    <submittedName>
        <fullName evidence="2">Uncharacterized protein</fullName>
    </submittedName>
</protein>
<organism evidence="2 3">
    <name type="scientific">Stylosanthes scabra</name>
    <dbReference type="NCBI Taxonomy" id="79078"/>
    <lineage>
        <taxon>Eukaryota</taxon>
        <taxon>Viridiplantae</taxon>
        <taxon>Streptophyta</taxon>
        <taxon>Embryophyta</taxon>
        <taxon>Tracheophyta</taxon>
        <taxon>Spermatophyta</taxon>
        <taxon>Magnoliopsida</taxon>
        <taxon>eudicotyledons</taxon>
        <taxon>Gunneridae</taxon>
        <taxon>Pentapetalae</taxon>
        <taxon>rosids</taxon>
        <taxon>fabids</taxon>
        <taxon>Fabales</taxon>
        <taxon>Fabaceae</taxon>
        <taxon>Papilionoideae</taxon>
        <taxon>50 kb inversion clade</taxon>
        <taxon>dalbergioids sensu lato</taxon>
        <taxon>Dalbergieae</taxon>
        <taxon>Pterocarpus clade</taxon>
        <taxon>Stylosanthes</taxon>
    </lineage>
</organism>
<evidence type="ECO:0000313" key="2">
    <source>
        <dbReference type="EMBL" id="MED6143392.1"/>
    </source>
</evidence>
<dbReference type="Proteomes" id="UP001341840">
    <property type="component" value="Unassembled WGS sequence"/>
</dbReference>
<proteinExistence type="predicted"/>
<name>A0ABU6T3V1_9FABA</name>
<sequence length="210" mass="24125">MKRGTIFNLGRHGVEQMILTLANVGQTMRCSGNWVRRRRRKTKNLASRKLKLHKNLEEKETSGAHEGNSKKKKVKAGLHTLKCDIDPKKRRETEGEDWASPKRTKTYEDDRGTKDVLREINYVPIQNYKNMNGYDEGWENDAKAQVESHIEKSESMSLSAQLGFTIRTRDINKSKGESGNNKRNKGTRVERHRGTNGATGLKLKEELFKE</sequence>
<accession>A0ABU6T3V1</accession>
<reference evidence="2 3" key="1">
    <citation type="journal article" date="2023" name="Plants (Basel)">
        <title>Bridging the Gap: Combining Genomics and Transcriptomics Approaches to Understand Stylosanthes scabra, an Orphan Legume from the Brazilian Caatinga.</title>
        <authorList>
            <person name="Ferreira-Neto J.R.C."/>
            <person name="da Silva M.D."/>
            <person name="Binneck E."/>
            <person name="de Melo N.F."/>
            <person name="da Silva R.H."/>
            <person name="de Melo A.L.T.M."/>
            <person name="Pandolfi V."/>
            <person name="Bustamante F.O."/>
            <person name="Brasileiro-Vidal A.C."/>
            <person name="Benko-Iseppon A.M."/>
        </authorList>
    </citation>
    <scope>NUCLEOTIDE SEQUENCE [LARGE SCALE GENOMIC DNA]</scope>
    <source>
        <tissue evidence="2">Leaves</tissue>
    </source>
</reference>
<comment type="caution">
    <text evidence="2">The sequence shown here is derived from an EMBL/GenBank/DDBJ whole genome shotgun (WGS) entry which is preliminary data.</text>
</comment>
<feature type="region of interest" description="Disordered" evidence="1">
    <location>
        <begin position="52"/>
        <end position="110"/>
    </location>
</feature>
<dbReference type="EMBL" id="JASCZI010090632">
    <property type="protein sequence ID" value="MED6143392.1"/>
    <property type="molecule type" value="Genomic_DNA"/>
</dbReference>